<dbReference type="SUPFAM" id="SSF51735">
    <property type="entry name" value="NAD(P)-binding Rossmann-fold domains"/>
    <property type="match status" value="1"/>
</dbReference>
<dbReference type="Pfam" id="PF13738">
    <property type="entry name" value="Pyr_redox_3"/>
    <property type="match status" value="1"/>
</dbReference>
<dbReference type="GO" id="GO:0005829">
    <property type="term" value="C:cytosol"/>
    <property type="evidence" value="ECO:0007669"/>
    <property type="project" value="TreeGrafter"/>
</dbReference>
<dbReference type="PANTHER" id="PTHR43539">
    <property type="entry name" value="FLAVIN-BINDING MONOOXYGENASE-LIKE PROTEIN (AFU_ORTHOLOGUE AFUA_4G09220)"/>
    <property type="match status" value="1"/>
</dbReference>
<dbReference type="AlphaFoldDB" id="A0A318HJY0"/>
<sequence length="365" mass="39134">MVIGAGPAGIATAISLQDRGIRALVVDRAGEVAASWRTRYDRLKLNTGRQFSHLPGRSYPKGTPTFPTRDQVIEHLDHHARQAAVPLQLDTAVNRIDSRPGGWRLHSSDGDIDARHVVVATGLMHTPTTPQWSGEFTGEVLHSSEYRNPAPYVGQRVLVVGSGSSGMEIAHDLATGGAAKVWMAVRTPPNIMLRGGPAGLPGEVIALPLYHAPKRLADAMARRARAQFIGDLSEFGLPVPAVGPFTKLARENRPPSLVDIDVIDAIRDGSIEVVAAVDGFDDGAVRLVDGRRLDPDVLVCATGYRQGLEPLVGHLDVLDDRGVPRLSGDSPAAPGLWFIGYMARPALIRFVGKQSRQLAKKIANG</sequence>
<dbReference type="InterPro" id="IPR036291">
    <property type="entry name" value="NAD(P)-bd_dom_sf"/>
</dbReference>
<evidence type="ECO:0000313" key="2">
    <source>
        <dbReference type="EMBL" id="PXX10927.1"/>
    </source>
</evidence>
<keyword evidence="3" id="KW-1185">Reference proteome</keyword>
<dbReference type="GO" id="GO:0050660">
    <property type="term" value="F:flavin adenine dinucleotide binding"/>
    <property type="evidence" value="ECO:0007669"/>
    <property type="project" value="TreeGrafter"/>
</dbReference>
<accession>A0A318HJY0</accession>
<reference evidence="2 3" key="2">
    <citation type="submission" date="2018-06" db="EMBL/GenBank/DDBJ databases">
        <title>Sequencing of bacterial isolates from soil warming experiment in Harvard Forest, Massachusetts, USA.</title>
        <authorList>
            <person name="Deangelis K.PhD."/>
        </authorList>
    </citation>
    <scope>NUCLEOTIDE SEQUENCE [LARGE SCALE GENOMIC DNA]</scope>
    <source>
        <strain evidence="2 3">GAS496</strain>
    </source>
</reference>
<dbReference type="Gene3D" id="3.50.50.60">
    <property type="entry name" value="FAD/NAD(P)-binding domain"/>
    <property type="match status" value="1"/>
</dbReference>
<dbReference type="PANTHER" id="PTHR43539:SF78">
    <property type="entry name" value="FLAVIN-CONTAINING MONOOXYGENASE"/>
    <property type="match status" value="1"/>
</dbReference>
<reference evidence="3" key="1">
    <citation type="submission" date="2018-05" db="EMBL/GenBank/DDBJ databases">
        <authorList>
            <person name="Deangelis K."/>
            <person name="Huntemann M."/>
            <person name="Clum A."/>
            <person name="Pillay M."/>
            <person name="Palaniappan K."/>
            <person name="Varghese N."/>
            <person name="Mikhailova N."/>
            <person name="Stamatis D."/>
            <person name="Reddy T."/>
            <person name="Daum C."/>
            <person name="Shapiro N."/>
            <person name="Ivanova N."/>
            <person name="Kyrpides N."/>
            <person name="Woyke T."/>
        </authorList>
    </citation>
    <scope>NUCLEOTIDE SEQUENCE [LARGE SCALE GENOMIC DNA]</scope>
    <source>
        <strain evidence="3">GAS496</strain>
    </source>
</reference>
<dbReference type="EMBL" id="QJJU01000003">
    <property type="protein sequence ID" value="PXX10927.1"/>
    <property type="molecule type" value="Genomic_DNA"/>
</dbReference>
<evidence type="ECO:0000256" key="1">
    <source>
        <dbReference type="ARBA" id="ARBA00023002"/>
    </source>
</evidence>
<dbReference type="InterPro" id="IPR050982">
    <property type="entry name" value="Auxin_biosynth/cation_transpt"/>
</dbReference>
<comment type="caution">
    <text evidence="2">The sequence shown here is derived from an EMBL/GenBank/DDBJ whole genome shotgun (WGS) entry which is preliminary data.</text>
</comment>
<organism evidence="2 3">
    <name type="scientific">Mycolicibacterium moriokaense</name>
    <dbReference type="NCBI Taxonomy" id="39691"/>
    <lineage>
        <taxon>Bacteria</taxon>
        <taxon>Bacillati</taxon>
        <taxon>Actinomycetota</taxon>
        <taxon>Actinomycetes</taxon>
        <taxon>Mycobacteriales</taxon>
        <taxon>Mycobacteriaceae</taxon>
        <taxon>Mycolicibacterium</taxon>
    </lineage>
</organism>
<dbReference type="SUPFAM" id="SSF51905">
    <property type="entry name" value="FAD/NAD(P)-binding domain"/>
    <property type="match status" value="1"/>
</dbReference>
<proteinExistence type="predicted"/>
<protein>
    <submittedName>
        <fullName evidence="2">Cation diffusion facilitator CzcD-associated flavoprotein CzcO</fullName>
    </submittedName>
</protein>
<dbReference type="GO" id="GO:0004497">
    <property type="term" value="F:monooxygenase activity"/>
    <property type="evidence" value="ECO:0007669"/>
    <property type="project" value="TreeGrafter"/>
</dbReference>
<gene>
    <name evidence="2" type="ORF">C8E89_10313</name>
</gene>
<evidence type="ECO:0000313" key="3">
    <source>
        <dbReference type="Proteomes" id="UP000247781"/>
    </source>
</evidence>
<name>A0A318HJY0_9MYCO</name>
<keyword evidence="1" id="KW-0560">Oxidoreductase</keyword>
<dbReference type="Proteomes" id="UP000247781">
    <property type="component" value="Unassembled WGS sequence"/>
</dbReference>
<dbReference type="InterPro" id="IPR036188">
    <property type="entry name" value="FAD/NAD-bd_sf"/>
</dbReference>